<evidence type="ECO:0000313" key="1">
    <source>
        <dbReference type="EMBL" id="CAN0060723.1"/>
    </source>
</evidence>
<dbReference type="EMBL" id="OX596105">
    <property type="protein sequence ID" value="CAN0060723.1"/>
    <property type="molecule type" value="Genomic_DNA"/>
</dbReference>
<accession>A0AC59YXJ5</accession>
<sequence length="202" mass="21679">MKREMKTEVVFDKEGGTTEKELLGLARGSDLRERNSSSQSSSFSDGSSSRKNEPEARERETSNSYSDLETAIYGLAYKTLTQSQCSKAESPGSFMHVCTSESQGEAAGRHELMFQESRESFPSCERVVTLGQRKAAPLSEAAATILTPCLAPPPAPGGPADQVPQGAGREATALTQHLVLLGTSGFTSQLAFTSWEAQEEPP</sequence>
<dbReference type="Proteomes" id="UP001162501">
    <property type="component" value="Chromosome 21"/>
</dbReference>
<name>A0AC59YXJ5_RANTA</name>
<reference evidence="1" key="2">
    <citation type="submission" date="2025-03" db="EMBL/GenBank/DDBJ databases">
        <authorList>
            <consortium name="ELIXIR-Norway"/>
            <consortium name="Elixir Norway"/>
        </authorList>
    </citation>
    <scope>NUCLEOTIDE SEQUENCE</scope>
</reference>
<evidence type="ECO:0000313" key="2">
    <source>
        <dbReference type="Proteomes" id="UP001162501"/>
    </source>
</evidence>
<organism evidence="1 2">
    <name type="scientific">Rangifer tarandus platyrhynchus</name>
    <name type="common">Svalbard reindeer</name>
    <dbReference type="NCBI Taxonomy" id="3082113"/>
    <lineage>
        <taxon>Eukaryota</taxon>
        <taxon>Metazoa</taxon>
        <taxon>Chordata</taxon>
        <taxon>Craniata</taxon>
        <taxon>Vertebrata</taxon>
        <taxon>Euteleostomi</taxon>
        <taxon>Mammalia</taxon>
        <taxon>Eutheria</taxon>
        <taxon>Laurasiatheria</taxon>
        <taxon>Artiodactyla</taxon>
        <taxon>Ruminantia</taxon>
        <taxon>Pecora</taxon>
        <taxon>Cervidae</taxon>
        <taxon>Odocoileinae</taxon>
        <taxon>Rangifer</taxon>
    </lineage>
</organism>
<reference evidence="1" key="1">
    <citation type="submission" date="2023-05" db="EMBL/GenBank/DDBJ databases">
        <authorList>
            <consortium name="ELIXIR-Norway"/>
        </authorList>
    </citation>
    <scope>NUCLEOTIDE SEQUENCE</scope>
</reference>
<gene>
    <name evidence="1" type="ORF">MRATA1EN22A_LOCUS11434</name>
</gene>
<protein>
    <submittedName>
        <fullName evidence="1">Uncharacterized protein</fullName>
    </submittedName>
</protein>
<proteinExistence type="predicted"/>